<evidence type="ECO:0000259" key="1">
    <source>
        <dbReference type="Pfam" id="PF03358"/>
    </source>
</evidence>
<accession>A0A383C6G3</accession>
<name>A0A383C6G3_9ZZZZ</name>
<dbReference type="InterPro" id="IPR050712">
    <property type="entry name" value="NAD(P)H-dep_reductase"/>
</dbReference>
<protein>
    <recommendedName>
        <fullName evidence="1">NADPH-dependent FMN reductase-like domain-containing protein</fullName>
    </recommendedName>
</protein>
<dbReference type="Pfam" id="PF03358">
    <property type="entry name" value="FMN_red"/>
    <property type="match status" value="1"/>
</dbReference>
<gene>
    <name evidence="2" type="ORF">METZ01_LOCUS480032</name>
</gene>
<dbReference type="InterPro" id="IPR029039">
    <property type="entry name" value="Flavoprotein-like_sf"/>
</dbReference>
<feature type="domain" description="NADPH-dependent FMN reductase-like" evidence="1">
    <location>
        <begin position="2"/>
        <end position="140"/>
    </location>
</feature>
<dbReference type="SUPFAM" id="SSF52218">
    <property type="entry name" value="Flavoproteins"/>
    <property type="match status" value="1"/>
</dbReference>
<proteinExistence type="predicted"/>
<organism evidence="2">
    <name type="scientific">marine metagenome</name>
    <dbReference type="NCBI Taxonomy" id="408172"/>
    <lineage>
        <taxon>unclassified sequences</taxon>
        <taxon>metagenomes</taxon>
        <taxon>ecological metagenomes</taxon>
    </lineage>
</organism>
<dbReference type="EMBL" id="UINC01205826">
    <property type="protein sequence ID" value="SVE27178.1"/>
    <property type="molecule type" value="Genomic_DNA"/>
</dbReference>
<evidence type="ECO:0000313" key="2">
    <source>
        <dbReference type="EMBL" id="SVE27178.1"/>
    </source>
</evidence>
<sequence>MAYLVISSSLNSQSRSRLLAQIAFRALEQMEVHVEWIDLSEYSIPLCDGDLAYENFQVKELADKIHHVKGVLIAVPIYNYYANAAAKNLIELTGKAWSNKVVGFLCAAGGKGSYMSVMGLANSLMLDFRCLIIPRFVYFTGEAFEGGKVSDPGVEDRVNELTKELKRICIALNK</sequence>
<dbReference type="InterPro" id="IPR005025">
    <property type="entry name" value="FMN_Rdtase-like_dom"/>
</dbReference>
<dbReference type="PANTHER" id="PTHR30543">
    <property type="entry name" value="CHROMATE REDUCTASE"/>
    <property type="match status" value="1"/>
</dbReference>
<dbReference type="GO" id="GO:0010181">
    <property type="term" value="F:FMN binding"/>
    <property type="evidence" value="ECO:0007669"/>
    <property type="project" value="TreeGrafter"/>
</dbReference>
<reference evidence="2" key="1">
    <citation type="submission" date="2018-05" db="EMBL/GenBank/DDBJ databases">
        <authorList>
            <person name="Lanie J.A."/>
            <person name="Ng W.-L."/>
            <person name="Kazmierczak K.M."/>
            <person name="Andrzejewski T.M."/>
            <person name="Davidsen T.M."/>
            <person name="Wayne K.J."/>
            <person name="Tettelin H."/>
            <person name="Glass J.I."/>
            <person name="Rusch D."/>
            <person name="Podicherti R."/>
            <person name="Tsui H.-C.T."/>
            <person name="Winkler M.E."/>
        </authorList>
    </citation>
    <scope>NUCLEOTIDE SEQUENCE</scope>
</reference>
<dbReference type="PANTHER" id="PTHR30543:SF28">
    <property type="entry name" value="NADPH-DEPENDENT FMN REDUCTASE-LIKE DOMAIN-CONTAINING PROTEIN"/>
    <property type="match status" value="1"/>
</dbReference>
<dbReference type="GO" id="GO:0016491">
    <property type="term" value="F:oxidoreductase activity"/>
    <property type="evidence" value="ECO:0007669"/>
    <property type="project" value="InterPro"/>
</dbReference>
<dbReference type="Gene3D" id="3.40.50.360">
    <property type="match status" value="1"/>
</dbReference>
<dbReference type="AlphaFoldDB" id="A0A383C6G3"/>
<dbReference type="GO" id="GO:0005829">
    <property type="term" value="C:cytosol"/>
    <property type="evidence" value="ECO:0007669"/>
    <property type="project" value="TreeGrafter"/>
</dbReference>